<accession>A0AAF0YYC4</accession>
<sequence>MKEFLARASFGMEWNVRSPLQWDWENQGLFNGKEAEVSIAKPTQHADWRLEGGPTIRSGSVYSSAGGAFSGSDLGNGSSKSSISASIDSSSKAGEKLPGFNFEGVKGFSKSLNKNKEFARVEDTGTSPAVAATVGLGEPLIGLKLGKRTYFEDVCAGNNTKTSTSSTSLAPSTALVKKTRVSHQNIPNSRCQVEGCNIDLSGAKEYHRKHRVCESHSKCPKVVVAGQERRFCQQCSRFHDLSEFDQKKRSCRRRLSDHNARRRKPQSDTISFNSSRLSSPFYDDRQQMNFLLNRAPFGHMRPTATDPTWEDSCGFSLTHSKGSWIKSTKAGGMDGQLHFANSELSNTVPALPHDLDKLLPFKGTTAEVLSQGLEASVPASTLDGAPDLRRALSLLSTDSWGSVNPGQSSLAHFVNTNHNSVGHPATTQAVNTSAGYWQDKHTLPQQERVVPFDLHNNGSQYQEFQLSKGPYETSFFDSGQMLSKSDGHFLGFKT</sequence>
<evidence type="ECO:0000256" key="8">
    <source>
        <dbReference type="ARBA" id="ARBA00023242"/>
    </source>
</evidence>
<proteinExistence type="evidence at transcript level"/>
<evidence type="ECO:0000256" key="9">
    <source>
        <dbReference type="SAM" id="MobiDB-lite"/>
    </source>
</evidence>
<keyword evidence="8" id="KW-0539">Nucleus</keyword>
<dbReference type="InterPro" id="IPR004333">
    <property type="entry name" value="SBP_dom"/>
</dbReference>
<reference evidence="11" key="1">
    <citation type="submission" date="2023-10" db="EMBL/GenBank/DDBJ databases">
        <title>How to awaken a sleeping giant: antagonistic expression of flowering locus T homologs and elements of the age related pathway are associated with the flowering transition in Agave tequilana.</title>
        <authorList>
            <person name="Hernandez-Soriano L."/>
            <person name="Galvez-Sandre L."/>
            <person name="Avila De Dios E."/>
            <person name="Simpson J."/>
        </authorList>
    </citation>
    <scope>NUCLEOTIDE SEQUENCE</scope>
</reference>
<feature type="region of interest" description="Disordered" evidence="9">
    <location>
        <begin position="251"/>
        <end position="271"/>
    </location>
</feature>
<protein>
    <submittedName>
        <fullName evidence="11">SPL-like protein 6</fullName>
    </submittedName>
</protein>
<feature type="domain" description="SBP-type" evidence="10">
    <location>
        <begin position="191"/>
        <end position="264"/>
    </location>
</feature>
<evidence type="ECO:0000256" key="4">
    <source>
        <dbReference type="ARBA" id="ARBA00022833"/>
    </source>
</evidence>
<dbReference type="GO" id="GO:0003677">
    <property type="term" value="F:DNA binding"/>
    <property type="evidence" value="ECO:0007669"/>
    <property type="project" value="UniProtKB-KW"/>
</dbReference>
<dbReference type="PANTHER" id="PTHR31251:SF74">
    <property type="entry name" value="SQUAMOSA PROMOTER-BINDING-LIKE PROTEIN 2"/>
    <property type="match status" value="1"/>
</dbReference>
<dbReference type="GO" id="GO:0005634">
    <property type="term" value="C:nucleus"/>
    <property type="evidence" value="ECO:0007669"/>
    <property type="project" value="UniProtKB-SubCell"/>
</dbReference>
<evidence type="ECO:0000256" key="5">
    <source>
        <dbReference type="ARBA" id="ARBA00023015"/>
    </source>
</evidence>
<dbReference type="InterPro" id="IPR044817">
    <property type="entry name" value="SBP-like"/>
</dbReference>
<organism evidence="11">
    <name type="scientific">Agave tequilana</name>
    <name type="common">Tequila agave</name>
    <dbReference type="NCBI Taxonomy" id="386106"/>
    <lineage>
        <taxon>Eukaryota</taxon>
        <taxon>Viridiplantae</taxon>
        <taxon>Streptophyta</taxon>
        <taxon>Embryophyta</taxon>
        <taxon>Tracheophyta</taxon>
        <taxon>Spermatophyta</taxon>
        <taxon>Magnoliopsida</taxon>
        <taxon>Liliopsida</taxon>
        <taxon>Asparagales</taxon>
        <taxon>Asparagaceae</taxon>
        <taxon>Agavoideae</taxon>
        <taxon>Agave</taxon>
    </lineage>
</organism>
<dbReference type="EMBL" id="OR751388">
    <property type="protein sequence ID" value="WPD49291.1"/>
    <property type="molecule type" value="mRNA"/>
</dbReference>
<evidence type="ECO:0000256" key="3">
    <source>
        <dbReference type="ARBA" id="ARBA00022771"/>
    </source>
</evidence>
<keyword evidence="3" id="KW-0863">Zinc-finger</keyword>
<dbReference type="PANTHER" id="PTHR31251">
    <property type="entry name" value="SQUAMOSA PROMOTER-BINDING-LIKE PROTEIN 4"/>
    <property type="match status" value="1"/>
</dbReference>
<keyword evidence="2" id="KW-0479">Metal-binding</keyword>
<keyword evidence="5" id="KW-0805">Transcription regulation</keyword>
<evidence type="ECO:0000259" key="10">
    <source>
        <dbReference type="Pfam" id="PF03110"/>
    </source>
</evidence>
<keyword evidence="6" id="KW-0238">DNA-binding</keyword>
<evidence type="ECO:0000256" key="1">
    <source>
        <dbReference type="ARBA" id="ARBA00004123"/>
    </source>
</evidence>
<dbReference type="InterPro" id="IPR036893">
    <property type="entry name" value="SBP_sf"/>
</dbReference>
<keyword evidence="7" id="KW-0804">Transcription</keyword>
<dbReference type="Pfam" id="PF03110">
    <property type="entry name" value="SBP"/>
    <property type="match status" value="1"/>
</dbReference>
<evidence type="ECO:0000256" key="6">
    <source>
        <dbReference type="ARBA" id="ARBA00023125"/>
    </source>
</evidence>
<evidence type="ECO:0000256" key="7">
    <source>
        <dbReference type="ARBA" id="ARBA00023163"/>
    </source>
</evidence>
<keyword evidence="4" id="KW-0862">Zinc</keyword>
<name>A0AAF0YYC4_AGATE</name>
<dbReference type="AlphaFoldDB" id="A0AAF0YYC4"/>
<comment type="subcellular location">
    <subcellularLocation>
        <location evidence="1">Nucleus</location>
    </subcellularLocation>
</comment>
<dbReference type="FunFam" id="4.10.1100.10:FF:000001">
    <property type="entry name" value="Squamosa promoter-binding-like protein 14"/>
    <property type="match status" value="1"/>
</dbReference>
<evidence type="ECO:0000313" key="11">
    <source>
        <dbReference type="EMBL" id="WPD49291.1"/>
    </source>
</evidence>
<dbReference type="Gene3D" id="4.10.1100.10">
    <property type="entry name" value="Transcription factor, SBP-box domain"/>
    <property type="match status" value="1"/>
</dbReference>
<dbReference type="GO" id="GO:0008270">
    <property type="term" value="F:zinc ion binding"/>
    <property type="evidence" value="ECO:0007669"/>
    <property type="project" value="UniProtKB-KW"/>
</dbReference>
<evidence type="ECO:0000256" key="2">
    <source>
        <dbReference type="ARBA" id="ARBA00022723"/>
    </source>
</evidence>
<dbReference type="SUPFAM" id="SSF103612">
    <property type="entry name" value="SBT domain"/>
    <property type="match status" value="1"/>
</dbReference>